<feature type="domain" description="Carbohydrate kinase PfkB" evidence="3">
    <location>
        <begin position="3"/>
        <end position="87"/>
    </location>
</feature>
<protein>
    <submittedName>
        <fullName evidence="4">Putative pyrimidine kinase</fullName>
        <ecNumber evidence="4">2.7.1.83</ecNumber>
    </submittedName>
</protein>
<evidence type="ECO:0000256" key="2">
    <source>
        <dbReference type="ARBA" id="ARBA00022777"/>
    </source>
</evidence>
<keyword evidence="2 4" id="KW-0418">Kinase</keyword>
<dbReference type="GO" id="GO:0050225">
    <property type="term" value="F:pseudouridine kinase activity"/>
    <property type="evidence" value="ECO:0007669"/>
    <property type="project" value="UniProtKB-EC"/>
</dbReference>
<dbReference type="Pfam" id="PF00294">
    <property type="entry name" value="PfkB"/>
    <property type="match status" value="1"/>
</dbReference>
<dbReference type="InterPro" id="IPR029056">
    <property type="entry name" value="Ribokinase-like"/>
</dbReference>
<evidence type="ECO:0000313" key="4">
    <source>
        <dbReference type="EMBL" id="STL52053.1"/>
    </source>
</evidence>
<dbReference type="EMBL" id="UGED01000009">
    <property type="protein sequence ID" value="STL52053.1"/>
    <property type="molecule type" value="Genomic_DNA"/>
</dbReference>
<dbReference type="SUPFAM" id="SSF53613">
    <property type="entry name" value="Ribokinase-like"/>
    <property type="match status" value="1"/>
</dbReference>
<dbReference type="InterPro" id="IPR011611">
    <property type="entry name" value="PfkB_dom"/>
</dbReference>
<gene>
    <name evidence="4" type="primary">psuK_3</name>
    <name evidence="4" type="ORF">NCTC9962_03991</name>
</gene>
<keyword evidence="1 4" id="KW-0808">Transferase</keyword>
<accession>A0A377B948</accession>
<dbReference type="EC" id="2.7.1.83" evidence="4"/>
<evidence type="ECO:0000259" key="3">
    <source>
        <dbReference type="Pfam" id="PF00294"/>
    </source>
</evidence>
<dbReference type="InterPro" id="IPR002173">
    <property type="entry name" value="Carboh/pur_kinase_PfkB_CS"/>
</dbReference>
<dbReference type="AlphaFoldDB" id="A0A377B948"/>
<sequence length="124" mass="13313">MNALHQQGVQHLFVYLPDESVYCSEKDGEQFLLTAPAHTTVDSFGADDGFMAGLVYSFLEGNNFRDSARFAMACAAISRASGSLNNPTLSADKRAFISANGVTMLPDATLNASYPAYKSGNFSK</sequence>
<evidence type="ECO:0000313" key="5">
    <source>
        <dbReference type="Proteomes" id="UP000254052"/>
    </source>
</evidence>
<organism evidence="4 5">
    <name type="scientific">Escherichia coli</name>
    <dbReference type="NCBI Taxonomy" id="562"/>
    <lineage>
        <taxon>Bacteria</taxon>
        <taxon>Pseudomonadati</taxon>
        <taxon>Pseudomonadota</taxon>
        <taxon>Gammaproteobacteria</taxon>
        <taxon>Enterobacterales</taxon>
        <taxon>Enterobacteriaceae</taxon>
        <taxon>Escherichia</taxon>
    </lineage>
</organism>
<name>A0A377B948_ECOLX</name>
<proteinExistence type="predicted"/>
<reference evidence="4 5" key="1">
    <citation type="submission" date="2018-06" db="EMBL/GenBank/DDBJ databases">
        <authorList>
            <consortium name="Pathogen Informatics"/>
            <person name="Doyle S."/>
        </authorList>
    </citation>
    <scope>NUCLEOTIDE SEQUENCE [LARGE SCALE GENOMIC DNA]</scope>
    <source>
        <strain evidence="4 5">NCTC9962</strain>
    </source>
</reference>
<dbReference type="PROSITE" id="PS00584">
    <property type="entry name" value="PFKB_KINASES_2"/>
    <property type="match status" value="1"/>
</dbReference>
<evidence type="ECO:0000256" key="1">
    <source>
        <dbReference type="ARBA" id="ARBA00022679"/>
    </source>
</evidence>
<dbReference type="Gene3D" id="3.40.1190.20">
    <property type="match status" value="1"/>
</dbReference>
<dbReference type="Proteomes" id="UP000254052">
    <property type="component" value="Unassembled WGS sequence"/>
</dbReference>